<feature type="compositionally biased region" description="Pro residues" evidence="6">
    <location>
        <begin position="11"/>
        <end position="44"/>
    </location>
</feature>
<gene>
    <name evidence="7" type="ORF">DC041_0012852</name>
</gene>
<keyword evidence="4 5" id="KW-0472">Membrane</keyword>
<feature type="transmembrane region" description="Helical" evidence="5">
    <location>
        <begin position="99"/>
        <end position="120"/>
    </location>
</feature>
<evidence type="ECO:0000313" key="7">
    <source>
        <dbReference type="EMBL" id="RTG89193.1"/>
    </source>
</evidence>
<comment type="caution">
    <text evidence="7">The sequence shown here is derived from an EMBL/GenBank/DDBJ whole genome shotgun (WGS) entry which is preliminary data.</text>
</comment>
<dbReference type="EMBL" id="QMKO01001520">
    <property type="protein sequence ID" value="RTG89193.1"/>
    <property type="molecule type" value="Genomic_DNA"/>
</dbReference>
<dbReference type="AlphaFoldDB" id="A0A430QN96"/>
<dbReference type="GO" id="GO:0016020">
    <property type="term" value="C:membrane"/>
    <property type="evidence" value="ECO:0007669"/>
    <property type="project" value="UniProtKB-SubCell"/>
</dbReference>
<evidence type="ECO:0000256" key="5">
    <source>
        <dbReference type="RuleBase" id="RU004379"/>
    </source>
</evidence>
<dbReference type="PANTHER" id="PTHR23291">
    <property type="entry name" value="BAX INHIBITOR-RELATED"/>
    <property type="match status" value="1"/>
</dbReference>
<dbReference type="Proteomes" id="UP000290809">
    <property type="component" value="Unassembled WGS sequence"/>
</dbReference>
<evidence type="ECO:0008006" key="9">
    <source>
        <dbReference type="Google" id="ProtNLM"/>
    </source>
</evidence>
<accession>A0A430QN96</accession>
<evidence type="ECO:0000256" key="2">
    <source>
        <dbReference type="ARBA" id="ARBA00022692"/>
    </source>
</evidence>
<keyword evidence="8" id="KW-1185">Reference proteome</keyword>
<feature type="transmembrane region" description="Helical" evidence="5">
    <location>
        <begin position="204"/>
        <end position="226"/>
    </location>
</feature>
<dbReference type="GO" id="GO:0005794">
    <property type="term" value="C:Golgi apparatus"/>
    <property type="evidence" value="ECO:0007669"/>
    <property type="project" value="TreeGrafter"/>
</dbReference>
<comment type="subcellular location">
    <subcellularLocation>
        <location evidence="1">Membrane</location>
        <topology evidence="1">Multi-pass membrane protein</topology>
    </subcellularLocation>
</comment>
<dbReference type="PANTHER" id="PTHR23291:SF127">
    <property type="entry name" value="PROTEIN LIFEGUARD 1-LIKE"/>
    <property type="match status" value="1"/>
</dbReference>
<dbReference type="GO" id="GO:2001234">
    <property type="term" value="P:negative regulation of apoptotic signaling pathway"/>
    <property type="evidence" value="ECO:0007669"/>
    <property type="project" value="TreeGrafter"/>
</dbReference>
<feature type="transmembrane region" description="Helical" evidence="5">
    <location>
        <begin position="126"/>
        <end position="144"/>
    </location>
</feature>
<evidence type="ECO:0000256" key="1">
    <source>
        <dbReference type="ARBA" id="ARBA00004141"/>
    </source>
</evidence>
<comment type="similarity">
    <text evidence="5">Belongs to the BI1 family.</text>
</comment>
<keyword evidence="2 5" id="KW-0812">Transmembrane</keyword>
<reference evidence="7 8" key="1">
    <citation type="journal article" date="2019" name="PLoS Pathog.">
        <title>Genome sequence of the bovine parasite Schistosoma bovis Tanzania.</title>
        <authorList>
            <person name="Oey H."/>
            <person name="Zakrzewski M."/>
            <person name="Gobert G."/>
            <person name="Gravermann K."/>
            <person name="Stoye J."/>
            <person name="Jones M."/>
            <person name="Mcmanus D."/>
            <person name="Krause L."/>
        </authorList>
    </citation>
    <scope>NUCLEOTIDE SEQUENCE [LARGE SCALE GENOMIC DNA]</scope>
    <source>
        <strain evidence="7 8">TAN1997</strain>
    </source>
</reference>
<comment type="caution">
    <text evidence="5">Lacks conserved residue(s) required for the propagation of feature annotation.</text>
</comment>
<evidence type="ECO:0000256" key="4">
    <source>
        <dbReference type="ARBA" id="ARBA00023136"/>
    </source>
</evidence>
<name>A0A430QN96_SCHBO</name>
<proteinExistence type="inferred from homology"/>
<organism evidence="7 8">
    <name type="scientific">Schistosoma bovis</name>
    <name type="common">Blood fluke</name>
    <dbReference type="NCBI Taxonomy" id="6184"/>
    <lineage>
        <taxon>Eukaryota</taxon>
        <taxon>Metazoa</taxon>
        <taxon>Spiralia</taxon>
        <taxon>Lophotrochozoa</taxon>
        <taxon>Platyhelminthes</taxon>
        <taxon>Trematoda</taxon>
        <taxon>Digenea</taxon>
        <taxon>Strigeidida</taxon>
        <taxon>Schistosomatoidea</taxon>
        <taxon>Schistosomatidae</taxon>
        <taxon>Schistosoma</taxon>
    </lineage>
</organism>
<feature type="region of interest" description="Disordered" evidence="6">
    <location>
        <begin position="1"/>
        <end position="55"/>
    </location>
</feature>
<protein>
    <recommendedName>
        <fullName evidence="9">Bax inhibitor 1</fullName>
    </recommendedName>
</protein>
<evidence type="ECO:0000256" key="3">
    <source>
        <dbReference type="ARBA" id="ARBA00022989"/>
    </source>
</evidence>
<dbReference type="GO" id="GO:0005783">
    <property type="term" value="C:endoplasmic reticulum"/>
    <property type="evidence" value="ECO:0007669"/>
    <property type="project" value="TreeGrafter"/>
</dbReference>
<evidence type="ECO:0000256" key="6">
    <source>
        <dbReference type="SAM" id="MobiDB-lite"/>
    </source>
</evidence>
<keyword evidence="3 5" id="KW-1133">Transmembrane helix</keyword>
<dbReference type="Pfam" id="PF01027">
    <property type="entry name" value="Bax1-I"/>
    <property type="match status" value="1"/>
</dbReference>
<dbReference type="STRING" id="6184.A0A430QN96"/>
<feature type="transmembrane region" description="Helical" evidence="5">
    <location>
        <begin position="156"/>
        <end position="178"/>
    </location>
</feature>
<dbReference type="InterPro" id="IPR006214">
    <property type="entry name" value="Bax_inhibitor_1-related"/>
</dbReference>
<sequence>MADPRFQTPYNEPPYPYELPPPPHLNAPQGPYPTQPPHSYPPNIGPQWQEGDGYPYGNYNENPHSNSNNIGGEGGRMENQFAASSFSDKKIRHAFIRKASYSLSMTLALSYMAGSIGAFYGAEAALISVALTFALCICITLFAMQTRFDFTMCSGFLFVFSCVVMLTGIAIMIVYFVLGPNKYLAYDTQLIMGGREFELEPEEYIFGAMQLYVDVVFMFMAIAGIARAAS</sequence>
<evidence type="ECO:0000313" key="8">
    <source>
        <dbReference type="Proteomes" id="UP000290809"/>
    </source>
</evidence>